<proteinExistence type="predicted"/>
<organism evidence="1 2">
    <name type="scientific">Peptoniphilus harei</name>
    <dbReference type="NCBI Taxonomy" id="54005"/>
    <lineage>
        <taxon>Bacteria</taxon>
        <taxon>Bacillati</taxon>
        <taxon>Bacillota</taxon>
        <taxon>Tissierellia</taxon>
        <taxon>Tissierellales</taxon>
        <taxon>Peptoniphilaceae</taxon>
        <taxon>Peptoniphilus</taxon>
    </lineage>
</organism>
<dbReference type="Proteomes" id="UP000748991">
    <property type="component" value="Unassembled WGS sequence"/>
</dbReference>
<name>A0A943Y0Y4_9FIRM</name>
<reference evidence="1" key="1">
    <citation type="submission" date="2021-02" db="EMBL/GenBank/DDBJ databases">
        <title>Infant gut strain persistence is associated with maternal origin, phylogeny, and functional potential including surface adhesion and iron acquisition.</title>
        <authorList>
            <person name="Lou Y.C."/>
        </authorList>
    </citation>
    <scope>NUCLEOTIDE SEQUENCE</scope>
    <source>
        <strain evidence="1">L3_060_052G1_dasL3_060_052G1_concoct_1</strain>
    </source>
</reference>
<protein>
    <submittedName>
        <fullName evidence="1">Uncharacterized protein</fullName>
    </submittedName>
</protein>
<evidence type="ECO:0000313" key="2">
    <source>
        <dbReference type="Proteomes" id="UP000748991"/>
    </source>
</evidence>
<comment type="caution">
    <text evidence="1">The sequence shown here is derived from an EMBL/GenBank/DDBJ whole genome shotgun (WGS) entry which is preliminary data.</text>
</comment>
<dbReference type="AlphaFoldDB" id="A0A943Y0Y4"/>
<dbReference type="EMBL" id="JAGZZP010000022">
    <property type="protein sequence ID" value="MBS6535818.1"/>
    <property type="molecule type" value="Genomic_DNA"/>
</dbReference>
<evidence type="ECO:0000313" key="1">
    <source>
        <dbReference type="EMBL" id="MBS6535818.1"/>
    </source>
</evidence>
<dbReference type="RefSeq" id="WP_278638558.1">
    <property type="nucleotide sequence ID" value="NZ_JAGZZP010000022.1"/>
</dbReference>
<gene>
    <name evidence="1" type="ORF">KH327_08305</name>
</gene>
<accession>A0A943Y0Y4</accession>
<sequence>MDGKFKYEKEDGQRELLYISKISVEELNSLLDEGFKCIEDGRYKSVDETFSEIYQDIRD</sequence>